<evidence type="ECO:0008006" key="12">
    <source>
        <dbReference type="Google" id="ProtNLM"/>
    </source>
</evidence>
<feature type="transmembrane region" description="Helical" evidence="9">
    <location>
        <begin position="40"/>
        <end position="60"/>
    </location>
</feature>
<sequence>MIINKRIPLYYPFKMIIVDILIISAFATVIHLISSNFIDFKLPISFSAFFGTSISLILSFKLSQSYDRWWEARKIWGAIVNDSRSLVMQLKTFIQPDNEAGKIILNKMAYRQISWCYALGQNLRKQEVMKYSKEFISEEEFILVNNKSNIPVMLLDLHYDDLKKMRKTELISEFHEIQIESTMQRLCTSMGRAERIKNTFFPKTYRLTLRLFIYLFLILLSLSMSNSLSEFHDFIHIPLLIAIAIPFFLLEKIAYQIQDPFENQPTDTAVTSIARTIEIT</sequence>
<evidence type="ECO:0000256" key="6">
    <source>
        <dbReference type="ARBA" id="ARBA00023065"/>
    </source>
</evidence>
<evidence type="ECO:0000256" key="1">
    <source>
        <dbReference type="ARBA" id="ARBA00004651"/>
    </source>
</evidence>
<dbReference type="PANTHER" id="PTHR33281:SF19">
    <property type="entry name" value="VOLTAGE-DEPENDENT ANION CHANNEL-FORMING PROTEIN YNEE"/>
    <property type="match status" value="1"/>
</dbReference>
<dbReference type="GO" id="GO:0005254">
    <property type="term" value="F:chloride channel activity"/>
    <property type="evidence" value="ECO:0007669"/>
    <property type="project" value="InterPro"/>
</dbReference>
<dbReference type="Proteomes" id="UP000215244">
    <property type="component" value="Chromosome"/>
</dbReference>
<keyword evidence="11" id="KW-1185">Reference proteome</keyword>
<dbReference type="EMBL" id="CP022957">
    <property type="protein sequence ID" value="ASV29596.1"/>
    <property type="molecule type" value="Genomic_DNA"/>
</dbReference>
<feature type="transmembrane region" description="Helical" evidence="9">
    <location>
        <begin position="207"/>
        <end position="228"/>
    </location>
</feature>
<dbReference type="AlphaFoldDB" id="A0A223V2U9"/>
<evidence type="ECO:0000256" key="9">
    <source>
        <dbReference type="SAM" id="Phobius"/>
    </source>
</evidence>
<evidence type="ECO:0000256" key="7">
    <source>
        <dbReference type="ARBA" id="ARBA00023136"/>
    </source>
</evidence>
<dbReference type="KEGG" id="marb:CJ263_04855"/>
<organism evidence="10 11">
    <name type="scientific">Maribacter cobaltidurans</name>
    <dbReference type="NCBI Taxonomy" id="1178778"/>
    <lineage>
        <taxon>Bacteria</taxon>
        <taxon>Pseudomonadati</taxon>
        <taxon>Bacteroidota</taxon>
        <taxon>Flavobacteriia</taxon>
        <taxon>Flavobacteriales</taxon>
        <taxon>Flavobacteriaceae</taxon>
        <taxon>Maribacter</taxon>
    </lineage>
</organism>
<keyword evidence="2" id="KW-0813">Transport</keyword>
<keyword evidence="4 9" id="KW-0812">Transmembrane</keyword>
<keyword evidence="6" id="KW-0406">Ion transport</keyword>
<evidence type="ECO:0000256" key="3">
    <source>
        <dbReference type="ARBA" id="ARBA00022475"/>
    </source>
</evidence>
<gene>
    <name evidence="10" type="ORF">CJ263_04855</name>
</gene>
<feature type="transmembrane region" description="Helical" evidence="9">
    <location>
        <begin position="12"/>
        <end position="34"/>
    </location>
</feature>
<evidence type="ECO:0000256" key="4">
    <source>
        <dbReference type="ARBA" id="ARBA00022692"/>
    </source>
</evidence>
<proteinExistence type="inferred from homology"/>
<dbReference type="Pfam" id="PF25539">
    <property type="entry name" value="Bestrophin_2"/>
    <property type="match status" value="1"/>
</dbReference>
<keyword evidence="3" id="KW-1003">Cell membrane</keyword>
<dbReference type="InterPro" id="IPR044669">
    <property type="entry name" value="YneE/VCCN1/2-like"/>
</dbReference>
<evidence type="ECO:0000256" key="5">
    <source>
        <dbReference type="ARBA" id="ARBA00022989"/>
    </source>
</evidence>
<feature type="transmembrane region" description="Helical" evidence="9">
    <location>
        <begin position="234"/>
        <end position="250"/>
    </location>
</feature>
<dbReference type="GO" id="GO:0005886">
    <property type="term" value="C:plasma membrane"/>
    <property type="evidence" value="ECO:0007669"/>
    <property type="project" value="UniProtKB-SubCell"/>
</dbReference>
<keyword evidence="7 9" id="KW-0472">Membrane</keyword>
<dbReference type="RefSeq" id="WP_094996222.1">
    <property type="nucleotide sequence ID" value="NZ_BMJL01000001.1"/>
</dbReference>
<name>A0A223V2U9_9FLAO</name>
<evidence type="ECO:0000256" key="8">
    <source>
        <dbReference type="ARBA" id="ARBA00034708"/>
    </source>
</evidence>
<comment type="subcellular location">
    <subcellularLocation>
        <location evidence="1">Cell membrane</location>
        <topology evidence="1">Multi-pass membrane protein</topology>
    </subcellularLocation>
</comment>
<evidence type="ECO:0000313" key="11">
    <source>
        <dbReference type="Proteomes" id="UP000215244"/>
    </source>
</evidence>
<protein>
    <recommendedName>
        <fullName evidence="12">Bestrophin</fullName>
    </recommendedName>
</protein>
<evidence type="ECO:0000256" key="2">
    <source>
        <dbReference type="ARBA" id="ARBA00022448"/>
    </source>
</evidence>
<keyword evidence="5 9" id="KW-1133">Transmembrane helix</keyword>
<accession>A0A223V2U9</accession>
<comment type="similarity">
    <text evidence="8">Belongs to the anion channel-forming bestrophin (TC 1.A.46) family.</text>
</comment>
<reference evidence="10 11" key="1">
    <citation type="submission" date="2017-08" db="EMBL/GenBank/DDBJ databases">
        <title>The complete genome sequence of Maribacter sp. B1, isolated from deep-sea sediment.</title>
        <authorList>
            <person name="Wu Y.-H."/>
            <person name="Cheng H."/>
            <person name="Xu X.-W."/>
        </authorList>
    </citation>
    <scope>NUCLEOTIDE SEQUENCE [LARGE SCALE GENOMIC DNA]</scope>
    <source>
        <strain evidence="10 11">B1</strain>
    </source>
</reference>
<evidence type="ECO:0000313" key="10">
    <source>
        <dbReference type="EMBL" id="ASV29596.1"/>
    </source>
</evidence>
<dbReference type="OrthoDB" id="445589at2"/>
<dbReference type="PANTHER" id="PTHR33281">
    <property type="entry name" value="UPF0187 PROTEIN YNEE"/>
    <property type="match status" value="1"/>
</dbReference>